<protein>
    <submittedName>
        <fullName evidence="2">Endonuclease/exonuclease/phosphatase</fullName>
    </submittedName>
</protein>
<dbReference type="EMBL" id="PXOH01000045">
    <property type="protein sequence ID" value="PSF31326.1"/>
    <property type="molecule type" value="Genomic_DNA"/>
</dbReference>
<dbReference type="PANTHER" id="PTHR37957">
    <property type="entry name" value="BLR7070 PROTEIN"/>
    <property type="match status" value="1"/>
</dbReference>
<keyword evidence="2" id="KW-0540">Nuclease</keyword>
<feature type="domain" description="Phytase-like" evidence="1">
    <location>
        <begin position="63"/>
        <end position="374"/>
    </location>
</feature>
<keyword evidence="2" id="KW-0255">Endonuclease</keyword>
<evidence type="ECO:0000259" key="1">
    <source>
        <dbReference type="Pfam" id="PF13449"/>
    </source>
</evidence>
<dbReference type="RefSeq" id="WP_106459214.1">
    <property type="nucleotide sequence ID" value="NZ_PXOH01000045.1"/>
</dbReference>
<keyword evidence="2" id="KW-0378">Hydrolase</keyword>
<dbReference type="PANTHER" id="PTHR37957:SF1">
    <property type="entry name" value="PHYTASE-LIKE DOMAIN-CONTAINING PROTEIN"/>
    <property type="match status" value="1"/>
</dbReference>
<evidence type="ECO:0000313" key="3">
    <source>
        <dbReference type="Proteomes" id="UP000239001"/>
    </source>
</evidence>
<dbReference type="Pfam" id="PF13449">
    <property type="entry name" value="Phytase-like"/>
    <property type="match status" value="1"/>
</dbReference>
<organism evidence="2 3">
    <name type="scientific">Aphanothece hegewaldii CCALA 016</name>
    <dbReference type="NCBI Taxonomy" id="2107694"/>
    <lineage>
        <taxon>Bacteria</taxon>
        <taxon>Bacillati</taxon>
        <taxon>Cyanobacteriota</taxon>
        <taxon>Cyanophyceae</taxon>
        <taxon>Oscillatoriophycideae</taxon>
        <taxon>Chroococcales</taxon>
        <taxon>Aphanothecaceae</taxon>
        <taxon>Aphanothece</taxon>
    </lineage>
</organism>
<dbReference type="OrthoDB" id="292013at2"/>
<reference evidence="2 3" key="1">
    <citation type="submission" date="2018-03" db="EMBL/GenBank/DDBJ databases">
        <title>The ancient ancestry and fast evolution of plastids.</title>
        <authorList>
            <person name="Moore K.R."/>
            <person name="Magnabosco C."/>
            <person name="Momper L."/>
            <person name="Gold D.A."/>
            <person name="Bosak T."/>
            <person name="Fournier G.P."/>
        </authorList>
    </citation>
    <scope>NUCLEOTIDE SEQUENCE [LARGE SCALE GENOMIC DNA]</scope>
    <source>
        <strain evidence="2 3">CCALA 016</strain>
    </source>
</reference>
<keyword evidence="3" id="KW-1185">Reference proteome</keyword>
<proteinExistence type="predicted"/>
<dbReference type="InterPro" id="IPR027372">
    <property type="entry name" value="Phytase-like_dom"/>
</dbReference>
<dbReference type="GO" id="GO:0004519">
    <property type="term" value="F:endonuclease activity"/>
    <property type="evidence" value="ECO:0007669"/>
    <property type="project" value="UniProtKB-KW"/>
</dbReference>
<comment type="caution">
    <text evidence="2">The sequence shown here is derived from an EMBL/GenBank/DDBJ whole genome shotgun (WGS) entry which is preliminary data.</text>
</comment>
<dbReference type="Proteomes" id="UP000239001">
    <property type="component" value="Unassembled WGS sequence"/>
</dbReference>
<dbReference type="GO" id="GO:0004527">
    <property type="term" value="F:exonuclease activity"/>
    <property type="evidence" value="ECO:0007669"/>
    <property type="project" value="UniProtKB-KW"/>
</dbReference>
<gene>
    <name evidence="2" type="ORF">C7H19_22795</name>
</gene>
<dbReference type="AlphaFoldDB" id="A0A2T1LRP5"/>
<dbReference type="PROSITE" id="PS51257">
    <property type="entry name" value="PROKAR_LIPOPROTEIN"/>
    <property type="match status" value="1"/>
</dbReference>
<sequence length="390" mass="43771">MSDRLLPTKLKYLTQIFLSIILIFSLTACDLPRPVKAEDRMFLNISLDYLGEYQLPKQIYQNTEVGGLSGITYDRKTGKYYVISDDRSQKGDARFYTLDISLNSEQTKINQVKIENVTSLKDNLGKSYLDGTIDPEGISISPQNTLFISSEGNIEQGISPSIGEYNLQTGQILQPLQIPKRFLPNKSKDTPPQGIRNNLGFESLTLGISSTLKDDPYRLFTATENALIQDNPTGTPEKAGRIRLLHYVINPIGEPVLVAEHLYLLEPLPENARYHGLCELLAFEKEGYLLSLERTLGLTGFEVKIFQLITGDATDTSRIESLQGNIEKIQPMRKKLLLDLSNLGIELDNVEGMTFGPRLNDGSLSLMVVSDDNFRDDQITQFLLFRIKGI</sequence>
<accession>A0A2T1LRP5</accession>
<reference evidence="2 3" key="2">
    <citation type="submission" date="2018-03" db="EMBL/GenBank/DDBJ databases">
        <authorList>
            <person name="Keele B.F."/>
        </authorList>
    </citation>
    <scope>NUCLEOTIDE SEQUENCE [LARGE SCALE GENOMIC DNA]</scope>
    <source>
        <strain evidence="2 3">CCALA 016</strain>
    </source>
</reference>
<name>A0A2T1LRP5_9CHRO</name>
<keyword evidence="2" id="KW-0269">Exonuclease</keyword>
<evidence type="ECO:0000313" key="2">
    <source>
        <dbReference type="EMBL" id="PSF31326.1"/>
    </source>
</evidence>